<dbReference type="PANTHER" id="PTHR30603:SF47">
    <property type="entry name" value="RNA POLYMERASE SIGMA FACTOR SIGD, CHLOROPLASTIC"/>
    <property type="match status" value="1"/>
</dbReference>
<dbReference type="InterPro" id="IPR038087">
    <property type="entry name" value="RNAP_delta_N_dom_sf"/>
</dbReference>
<keyword evidence="1" id="KW-0804">Transcription</keyword>
<dbReference type="InterPro" id="IPR050239">
    <property type="entry name" value="Sigma-70_RNA_pol_init_factors"/>
</dbReference>
<dbReference type="SUPFAM" id="SSF88659">
    <property type="entry name" value="Sigma3 and sigma4 domains of RNA polymerase sigma factors"/>
    <property type="match status" value="1"/>
</dbReference>
<dbReference type="Pfam" id="PF05066">
    <property type="entry name" value="HARE-HTH"/>
    <property type="match status" value="1"/>
</dbReference>
<dbReference type="InterPro" id="IPR007630">
    <property type="entry name" value="RNA_pol_sigma70_r4"/>
</dbReference>
<dbReference type="CDD" id="cd06171">
    <property type="entry name" value="Sigma70_r4"/>
    <property type="match status" value="1"/>
</dbReference>
<sequence>MNTISFKPKQTTKKILSGLNDRAYDVIVSRFGLEGDTPKTLKAIGERYDITRERVRQIEGAALNALRKSDSFKAEQNNLAELKDYIESIGSVVAVEDLLKQLAKDEEAQNHFRFYLVLSPDFTLREEDDDFKERVFVDESIADGIESGFEKFHAWLCDDHMLSDDDLAQQVLNNLKDLPAEYRKKEFIKSWITISKHVVCNLLGEWGKASAPHIRLKGIKDYAYLVLRRHGSPLHFTEVAKSIGSTFGRKTNTATCHNELIKDRRFVIVGRGKYALTEWGYRPGVVREVISELLKKEGPLSREDIIDSVLKERFVEKNTIIVNLQNPKYFRKNREGLFNVA</sequence>
<accession>A0A1F6UY20</accession>
<dbReference type="InterPro" id="IPR036388">
    <property type="entry name" value="WH-like_DNA-bd_sf"/>
</dbReference>
<evidence type="ECO:0000256" key="1">
    <source>
        <dbReference type="ARBA" id="ARBA00023163"/>
    </source>
</evidence>
<organism evidence="4 5">
    <name type="scientific">Candidatus Nomurabacteria bacterium RIFCSPHIGHO2_01_FULL_39_9</name>
    <dbReference type="NCBI Taxonomy" id="1801735"/>
    <lineage>
        <taxon>Bacteria</taxon>
        <taxon>Candidatus Nomuraibacteriota</taxon>
    </lineage>
</organism>
<dbReference type="GO" id="GO:0006352">
    <property type="term" value="P:DNA-templated transcription initiation"/>
    <property type="evidence" value="ECO:0007669"/>
    <property type="project" value="InterPro"/>
</dbReference>
<comment type="caution">
    <text evidence="4">The sequence shown here is derived from an EMBL/GenBank/DDBJ whole genome shotgun (WGS) entry which is preliminary data.</text>
</comment>
<dbReference type="PRINTS" id="PR00046">
    <property type="entry name" value="SIGMA70FCT"/>
</dbReference>
<proteinExistence type="predicted"/>
<dbReference type="Gene3D" id="1.10.10.1250">
    <property type="entry name" value="RNA polymerase, subunit delta, N-terminal domain"/>
    <property type="match status" value="1"/>
</dbReference>
<name>A0A1F6UY20_9BACT</name>
<dbReference type="STRING" id="1801735.A2645_01485"/>
<evidence type="ECO:0000259" key="3">
    <source>
        <dbReference type="Pfam" id="PF05066"/>
    </source>
</evidence>
<evidence type="ECO:0008006" key="6">
    <source>
        <dbReference type="Google" id="ProtNLM"/>
    </source>
</evidence>
<feature type="domain" description="HTH HARE-type" evidence="3">
    <location>
        <begin position="220"/>
        <end position="279"/>
    </location>
</feature>
<dbReference type="GO" id="GO:0003700">
    <property type="term" value="F:DNA-binding transcription factor activity"/>
    <property type="evidence" value="ECO:0007669"/>
    <property type="project" value="InterPro"/>
</dbReference>
<evidence type="ECO:0000313" key="4">
    <source>
        <dbReference type="EMBL" id="OGI62248.1"/>
    </source>
</evidence>
<feature type="domain" description="RNA polymerase sigma-70 region 4" evidence="2">
    <location>
        <begin position="16"/>
        <end position="68"/>
    </location>
</feature>
<dbReference type="AlphaFoldDB" id="A0A1F6UY20"/>
<reference evidence="4 5" key="1">
    <citation type="journal article" date="2016" name="Nat. Commun.">
        <title>Thousands of microbial genomes shed light on interconnected biogeochemical processes in an aquifer system.</title>
        <authorList>
            <person name="Anantharaman K."/>
            <person name="Brown C.T."/>
            <person name="Hug L.A."/>
            <person name="Sharon I."/>
            <person name="Castelle C.J."/>
            <person name="Probst A.J."/>
            <person name="Thomas B.C."/>
            <person name="Singh A."/>
            <person name="Wilkins M.J."/>
            <person name="Karaoz U."/>
            <person name="Brodie E.L."/>
            <person name="Williams K.H."/>
            <person name="Hubbard S.S."/>
            <person name="Banfield J.F."/>
        </authorList>
    </citation>
    <scope>NUCLEOTIDE SEQUENCE [LARGE SCALE GENOMIC DNA]</scope>
</reference>
<dbReference type="EMBL" id="MFTL01000001">
    <property type="protein sequence ID" value="OGI62248.1"/>
    <property type="molecule type" value="Genomic_DNA"/>
</dbReference>
<dbReference type="InterPro" id="IPR000943">
    <property type="entry name" value="RNA_pol_sigma70"/>
</dbReference>
<dbReference type="Gene3D" id="1.10.10.10">
    <property type="entry name" value="Winged helix-like DNA-binding domain superfamily/Winged helix DNA-binding domain"/>
    <property type="match status" value="1"/>
</dbReference>
<dbReference type="Pfam" id="PF04545">
    <property type="entry name" value="Sigma70_r4"/>
    <property type="match status" value="1"/>
</dbReference>
<dbReference type="InterPro" id="IPR007759">
    <property type="entry name" value="Asxl_HARE-HTH"/>
</dbReference>
<evidence type="ECO:0000313" key="5">
    <source>
        <dbReference type="Proteomes" id="UP000182253"/>
    </source>
</evidence>
<protein>
    <recommendedName>
        <fullName evidence="6">HTH HARE-type domain-containing protein</fullName>
    </recommendedName>
</protein>
<gene>
    <name evidence="4" type="ORF">A2645_01485</name>
</gene>
<dbReference type="Proteomes" id="UP000182253">
    <property type="component" value="Unassembled WGS sequence"/>
</dbReference>
<dbReference type="PANTHER" id="PTHR30603">
    <property type="entry name" value="RNA POLYMERASE SIGMA FACTOR RPO"/>
    <property type="match status" value="1"/>
</dbReference>
<evidence type="ECO:0000259" key="2">
    <source>
        <dbReference type="Pfam" id="PF04545"/>
    </source>
</evidence>
<dbReference type="InterPro" id="IPR013324">
    <property type="entry name" value="RNA_pol_sigma_r3/r4-like"/>
</dbReference>